<dbReference type="Gene3D" id="2.10.25.10">
    <property type="entry name" value="Laminin"/>
    <property type="match status" value="4"/>
</dbReference>
<name>A0AAD3QZ51_LATJO</name>
<gene>
    <name evidence="12" type="ORF">AKAME5_000350200</name>
</gene>
<proteinExistence type="predicted"/>
<evidence type="ECO:0000256" key="2">
    <source>
        <dbReference type="ARBA" id="ARBA00022525"/>
    </source>
</evidence>
<dbReference type="Pfam" id="PF14670">
    <property type="entry name" value="FXa_inhibition"/>
    <property type="match status" value="2"/>
</dbReference>
<dbReference type="PROSITE" id="PS01187">
    <property type="entry name" value="EGF_CA"/>
    <property type="match status" value="1"/>
</dbReference>
<dbReference type="Pfam" id="PF12662">
    <property type="entry name" value="cEGF"/>
    <property type="match status" value="1"/>
</dbReference>
<keyword evidence="5" id="KW-0677">Repeat</keyword>
<evidence type="ECO:0000256" key="4">
    <source>
        <dbReference type="ARBA" id="ARBA00022729"/>
    </source>
</evidence>
<dbReference type="InterPro" id="IPR000152">
    <property type="entry name" value="EGF-type_Asp/Asn_hydroxyl_site"/>
</dbReference>
<evidence type="ECO:0000256" key="1">
    <source>
        <dbReference type="ARBA" id="ARBA00004613"/>
    </source>
</evidence>
<dbReference type="GO" id="GO:0005615">
    <property type="term" value="C:extracellular space"/>
    <property type="evidence" value="ECO:0007669"/>
    <property type="project" value="TreeGrafter"/>
</dbReference>
<keyword evidence="13" id="KW-1185">Reference proteome</keyword>
<keyword evidence="2" id="KW-0964">Secreted</keyword>
<dbReference type="InterPro" id="IPR024731">
    <property type="entry name" value="NELL2-like_EGF"/>
</dbReference>
<dbReference type="SUPFAM" id="SSF57196">
    <property type="entry name" value="EGF/Laminin"/>
    <property type="match status" value="1"/>
</dbReference>
<dbReference type="Pfam" id="PF12947">
    <property type="entry name" value="EGF_3"/>
    <property type="match status" value="1"/>
</dbReference>
<comment type="caution">
    <text evidence="12">The sequence shown here is derived from an EMBL/GenBank/DDBJ whole genome shotgun (WGS) entry which is preliminary data.</text>
</comment>
<dbReference type="AlphaFoldDB" id="A0AAD3QZ51"/>
<evidence type="ECO:0000313" key="12">
    <source>
        <dbReference type="EMBL" id="GLD50072.1"/>
    </source>
</evidence>
<dbReference type="InterPro" id="IPR000742">
    <property type="entry name" value="EGF"/>
</dbReference>
<feature type="non-terminal residue" evidence="12">
    <location>
        <position position="1"/>
    </location>
</feature>
<dbReference type="PANTHER" id="PTHR24046:SF2">
    <property type="entry name" value="SIGNAL PEPTIDE, CUB AND EGF-LIKE DOMAIN-CONTAINING PROTEIN 3"/>
    <property type="match status" value="1"/>
</dbReference>
<dbReference type="EMBL" id="BRZM01000009">
    <property type="protein sequence ID" value="GLD50072.1"/>
    <property type="molecule type" value="Genomic_DNA"/>
</dbReference>
<evidence type="ECO:0000256" key="6">
    <source>
        <dbReference type="ARBA" id="ARBA00022837"/>
    </source>
</evidence>
<evidence type="ECO:0000256" key="3">
    <source>
        <dbReference type="ARBA" id="ARBA00022536"/>
    </source>
</evidence>
<dbReference type="InterPro" id="IPR026823">
    <property type="entry name" value="cEGF"/>
</dbReference>
<comment type="subcellular location">
    <subcellularLocation>
        <location evidence="1">Secreted</location>
    </subcellularLocation>
</comment>
<reference evidence="12" key="1">
    <citation type="submission" date="2022-08" db="EMBL/GenBank/DDBJ databases">
        <title>Genome sequencing of akame (Lates japonicus).</title>
        <authorList>
            <person name="Hashiguchi Y."/>
            <person name="Takahashi H."/>
        </authorList>
    </citation>
    <scope>NUCLEOTIDE SEQUENCE</scope>
    <source>
        <strain evidence="12">Kochi</strain>
    </source>
</reference>
<keyword evidence="6" id="KW-0106">Calcium</keyword>
<dbReference type="SUPFAM" id="SSF57184">
    <property type="entry name" value="Growth factor receptor domain"/>
    <property type="match status" value="1"/>
</dbReference>
<dbReference type="InterPro" id="IPR009030">
    <property type="entry name" value="Growth_fac_rcpt_cys_sf"/>
</dbReference>
<dbReference type="Proteomes" id="UP001279410">
    <property type="component" value="Unassembled WGS sequence"/>
</dbReference>
<keyword evidence="8" id="KW-0325">Glycoprotein</keyword>
<evidence type="ECO:0000256" key="8">
    <source>
        <dbReference type="ARBA" id="ARBA00023180"/>
    </source>
</evidence>
<dbReference type="GO" id="GO:0005509">
    <property type="term" value="F:calcium ion binding"/>
    <property type="evidence" value="ECO:0007669"/>
    <property type="project" value="InterPro"/>
</dbReference>
<keyword evidence="4" id="KW-0732">Signal</keyword>
<evidence type="ECO:0000256" key="7">
    <source>
        <dbReference type="ARBA" id="ARBA00023157"/>
    </source>
</evidence>
<dbReference type="PROSITE" id="PS50026">
    <property type="entry name" value="EGF_3"/>
    <property type="match status" value="1"/>
</dbReference>
<dbReference type="PROSITE" id="PS00010">
    <property type="entry name" value="ASX_HYDROXYL"/>
    <property type="match status" value="3"/>
</dbReference>
<dbReference type="InterPro" id="IPR052071">
    <property type="entry name" value="SCUB_EGF-like_domain"/>
</dbReference>
<dbReference type="PROSITE" id="PS01186">
    <property type="entry name" value="EGF_2"/>
    <property type="match status" value="2"/>
</dbReference>
<sequence length="318" mass="34656">MRLRTLTHVNHSAAHRDCPPPPAHSHGSPTRQPVHYPNLPLVLQHRSSVPVTEAVVGRHSWGKPGVFAGMPVLKCGTQQAAALPCGAGMVSTKRSCWACGGVGNLAYEAPAERRKKGGKRGKRIAHIWRGTEAFGGLFQTDNVDECAEALDNCSIDAICQNTLKSYKCICKSGYKGDGKHCEDVDECATEYNGGCVHECINIPGNYRCTCYDGFRLAHDGHNCLDVDECSEGNGGCQQICVNMMGSYECRCREGFLLSDNQHTCIQRPKVQPEGAKEGPTCMDKNHGCAHICRETQKGGISCECRPGFQLTRNMKDCK</sequence>
<dbReference type="SMART" id="SM00179">
    <property type="entry name" value="EGF_CA"/>
    <property type="match status" value="3"/>
</dbReference>
<dbReference type="GO" id="GO:0009986">
    <property type="term" value="C:cell surface"/>
    <property type="evidence" value="ECO:0007669"/>
    <property type="project" value="TreeGrafter"/>
</dbReference>
<evidence type="ECO:0000256" key="10">
    <source>
        <dbReference type="SAM" id="MobiDB-lite"/>
    </source>
</evidence>
<dbReference type="FunFam" id="2.10.25.10:FF:000035">
    <property type="entry name" value="Signal peptide, CUB domain and EGF-like domain-containing 2"/>
    <property type="match status" value="1"/>
</dbReference>
<dbReference type="InterPro" id="IPR018097">
    <property type="entry name" value="EGF_Ca-bd_CS"/>
</dbReference>
<dbReference type="FunFam" id="2.10.25.10:FF:000028">
    <property type="entry name" value="Signal peptide, CUB domain and EGF-like domain-containing 2"/>
    <property type="match status" value="1"/>
</dbReference>
<dbReference type="InterPro" id="IPR001881">
    <property type="entry name" value="EGF-like_Ca-bd_dom"/>
</dbReference>
<evidence type="ECO:0000259" key="11">
    <source>
        <dbReference type="PROSITE" id="PS50026"/>
    </source>
</evidence>
<accession>A0AAD3QZ51</accession>
<dbReference type="PANTHER" id="PTHR24046">
    <property type="entry name" value="SIGNAL PEPTIDE, CUB AND EGF-LIKE DOMAIN-CONTAINING"/>
    <property type="match status" value="1"/>
</dbReference>
<dbReference type="CDD" id="cd00054">
    <property type="entry name" value="EGF_CA"/>
    <property type="match status" value="1"/>
</dbReference>
<dbReference type="SMART" id="SM00181">
    <property type="entry name" value="EGF"/>
    <property type="match status" value="4"/>
</dbReference>
<evidence type="ECO:0000313" key="13">
    <source>
        <dbReference type="Proteomes" id="UP001279410"/>
    </source>
</evidence>
<feature type="region of interest" description="Disordered" evidence="10">
    <location>
        <begin position="1"/>
        <end position="33"/>
    </location>
</feature>
<dbReference type="FunFam" id="2.10.25.10:FF:000032">
    <property type="entry name" value="signal peptide, CUB and EGF-like domain-containing protein 2 isoform X1"/>
    <property type="match status" value="1"/>
</dbReference>
<comment type="caution">
    <text evidence="9">Lacks conserved residue(s) required for the propagation of feature annotation.</text>
</comment>
<dbReference type="GO" id="GO:0007165">
    <property type="term" value="P:signal transduction"/>
    <property type="evidence" value="ECO:0007669"/>
    <property type="project" value="TreeGrafter"/>
</dbReference>
<keyword evidence="7" id="KW-1015">Disulfide bond</keyword>
<organism evidence="12 13">
    <name type="scientific">Lates japonicus</name>
    <name type="common">Japanese lates</name>
    <dbReference type="NCBI Taxonomy" id="270547"/>
    <lineage>
        <taxon>Eukaryota</taxon>
        <taxon>Metazoa</taxon>
        <taxon>Chordata</taxon>
        <taxon>Craniata</taxon>
        <taxon>Vertebrata</taxon>
        <taxon>Euteleostomi</taxon>
        <taxon>Actinopterygii</taxon>
        <taxon>Neopterygii</taxon>
        <taxon>Teleostei</taxon>
        <taxon>Neoteleostei</taxon>
        <taxon>Acanthomorphata</taxon>
        <taxon>Carangaria</taxon>
        <taxon>Carangaria incertae sedis</taxon>
        <taxon>Centropomidae</taxon>
        <taxon>Lates</taxon>
    </lineage>
</organism>
<keyword evidence="3 9" id="KW-0245">EGF-like domain</keyword>
<dbReference type="FunFam" id="2.10.25.10:FF:000199">
    <property type="entry name" value="signal peptide, CUB and EGF-like domain-containing protein 2 isoform X2"/>
    <property type="match status" value="1"/>
</dbReference>
<protein>
    <submittedName>
        <fullName evidence="12">Signal peptide, CUB and EGF-like domain-containing protein 3 isoform X1</fullName>
    </submittedName>
</protein>
<feature type="domain" description="EGF-like" evidence="11">
    <location>
        <begin position="142"/>
        <end position="182"/>
    </location>
</feature>
<evidence type="ECO:0000256" key="5">
    <source>
        <dbReference type="ARBA" id="ARBA00022737"/>
    </source>
</evidence>
<evidence type="ECO:0000256" key="9">
    <source>
        <dbReference type="PROSITE-ProRule" id="PRU00076"/>
    </source>
</evidence>